<sequence length="994" mass="105979">MEVLPSTISATKRRVSFSVDDPASITSDTVSVANLSIKEALPQDSVKTNDLGFNKAHSATSCAPAVDYHIMSTFASLLPSLQLAFFSKPKEEKDDAETPVPRSNSPKEPSAAPVSKVVDGAPATSQRPANLRQPSSTSSDQSAGHATRQEPQVDGFIWKDGQRVRYVADASARRRKGGKIRNKEKQRPDAETFVIVRPPPSSSKRTLNLQIQLVTNAKQKTAGRESRSASGSSLASVGDTTTATLQKLAATESITSSYITTRATVTPREVDFKSSTLRKVSQSRDASPTRTVSGEDEKLPLDSRKRKPVHKRTSSMSLDEGLQGKKQSLLGPSNTQRPLSMSFTSPETKLGDNHAKDTRKAARDSDSSCFENANGRNLRIDSEASPSRGKSISRASSVRSVSSNHSFASTTPSAASGISLSGLSTSSSGSRTGRSAKGRIIPLYNLAVHNVMTTTISDAGTDSKIAKFHKRSVDIVGLGTLEAAEVWLKSRDQINTRSSKSQSIYASEKIAEAPLVGGQRQSTDTVESAQVISSSPQSQEGGVDAIVREAEVRSPPPPFDRTKKLFGKLFKKKDGSTNSSVPPSSPSKQGFQAIAEHLTAPLSPQGTRNPFAQSGHTTTLPAIQYGQPTLGMSPIITNIPSTVSHQRPQVYTWTIKRWTPSELSMINDLTSKLAPLISADTAAATAVRGEVVFEWRKAVSKSAAVSRTTIRTSIQQNSPSITDEKRNLSGARALQLPPDSSRPGSLAGSRRSSYFNADAHLQPSTASASRSSSPGVLRKKSSAGESAISTLSSKVSFDDRAMIRESSEAPGKATIKKCAADPVPTSASFGIPSTHADVEDSDPEDSETPWICRVYVPGSRTVNADGEIKARGKTVGTLFPAPHHPRIVATIKIPLELGQIATGIGALISPIASFHAPTEFSMPLPSASKSARNSLSSPAVTGSGQIQQQSMDYSLKQEEIILTEENIKDVVSVTAMWLVSREFGALGKKKKSIG</sequence>
<reference evidence="2" key="1">
    <citation type="submission" date="2020-07" db="EMBL/GenBank/DDBJ databases">
        <title>Draft Genome Sequence of a Deep-Sea Yeast, Naganishia (Cryptococcus) liquefaciens strain N6.</title>
        <authorList>
            <person name="Han Y.W."/>
            <person name="Kajitani R."/>
            <person name="Morimoto H."/>
            <person name="Parhat M."/>
            <person name="Tsubouchi H."/>
            <person name="Bakenova O."/>
            <person name="Ogata M."/>
            <person name="Argunhan B."/>
            <person name="Aoki R."/>
            <person name="Kajiwara S."/>
            <person name="Itoh T."/>
            <person name="Iwasaki H."/>
        </authorList>
    </citation>
    <scope>NUCLEOTIDE SEQUENCE</scope>
    <source>
        <strain evidence="2">N6</strain>
    </source>
</reference>
<organism evidence="2 3">
    <name type="scientific">Naganishia liquefaciens</name>
    <dbReference type="NCBI Taxonomy" id="104408"/>
    <lineage>
        <taxon>Eukaryota</taxon>
        <taxon>Fungi</taxon>
        <taxon>Dikarya</taxon>
        <taxon>Basidiomycota</taxon>
        <taxon>Agaricomycotina</taxon>
        <taxon>Tremellomycetes</taxon>
        <taxon>Filobasidiales</taxon>
        <taxon>Filobasidiaceae</taxon>
        <taxon>Naganishia</taxon>
    </lineage>
</organism>
<evidence type="ECO:0000313" key="2">
    <source>
        <dbReference type="EMBL" id="GHJ84244.1"/>
    </source>
</evidence>
<feature type="region of interest" description="Disordered" evidence="1">
    <location>
        <begin position="218"/>
        <end position="239"/>
    </location>
</feature>
<feature type="compositionally biased region" description="Low complexity" evidence="1">
    <location>
        <begin position="926"/>
        <end position="939"/>
    </location>
</feature>
<protein>
    <submittedName>
        <fullName evidence="2">Uncharacterized protein</fullName>
    </submittedName>
</protein>
<feature type="compositionally biased region" description="Low complexity" evidence="1">
    <location>
        <begin position="392"/>
        <end position="435"/>
    </location>
</feature>
<feature type="region of interest" description="Disordered" evidence="1">
    <location>
        <begin position="270"/>
        <end position="435"/>
    </location>
</feature>
<dbReference type="Proteomes" id="UP000620104">
    <property type="component" value="Unassembled WGS sequence"/>
</dbReference>
<feature type="compositionally biased region" description="Basic and acidic residues" evidence="1">
    <location>
        <begin position="181"/>
        <end position="190"/>
    </location>
</feature>
<dbReference type="OrthoDB" id="2590746at2759"/>
<name>A0A8H3TQ25_9TREE</name>
<feature type="region of interest" description="Disordered" evidence="1">
    <location>
        <begin position="169"/>
        <end position="190"/>
    </location>
</feature>
<feature type="compositionally biased region" description="Basic residues" evidence="1">
    <location>
        <begin position="304"/>
        <end position="313"/>
    </location>
</feature>
<gene>
    <name evidence="2" type="ORF">NliqN6_0646</name>
</gene>
<feature type="region of interest" description="Disordered" evidence="1">
    <location>
        <begin position="89"/>
        <end position="157"/>
    </location>
</feature>
<feature type="region of interest" description="Disordered" evidence="1">
    <location>
        <begin position="706"/>
        <end position="790"/>
    </location>
</feature>
<feature type="compositionally biased region" description="Basic and acidic residues" evidence="1">
    <location>
        <begin position="293"/>
        <end position="303"/>
    </location>
</feature>
<comment type="caution">
    <text evidence="2">The sequence shown here is derived from an EMBL/GenBank/DDBJ whole genome shotgun (WGS) entry which is preliminary data.</text>
</comment>
<dbReference type="AlphaFoldDB" id="A0A8H3TQ25"/>
<feature type="compositionally biased region" description="Low complexity" evidence="1">
    <location>
        <begin position="228"/>
        <end position="239"/>
    </location>
</feature>
<keyword evidence="3" id="KW-1185">Reference proteome</keyword>
<evidence type="ECO:0000256" key="1">
    <source>
        <dbReference type="SAM" id="MobiDB-lite"/>
    </source>
</evidence>
<feature type="compositionally biased region" description="Polar residues" evidence="1">
    <location>
        <begin position="273"/>
        <end position="292"/>
    </location>
</feature>
<accession>A0A8H3TQ25</accession>
<proteinExistence type="predicted"/>
<feature type="compositionally biased region" description="Basic and acidic residues" evidence="1">
    <location>
        <begin position="349"/>
        <end position="366"/>
    </location>
</feature>
<dbReference type="EMBL" id="BLZA01000007">
    <property type="protein sequence ID" value="GHJ84244.1"/>
    <property type="molecule type" value="Genomic_DNA"/>
</dbReference>
<feature type="compositionally biased region" description="Polar residues" evidence="1">
    <location>
        <begin position="706"/>
        <end position="721"/>
    </location>
</feature>
<feature type="region of interest" description="Disordered" evidence="1">
    <location>
        <begin position="925"/>
        <end position="947"/>
    </location>
</feature>
<evidence type="ECO:0000313" key="3">
    <source>
        <dbReference type="Proteomes" id="UP000620104"/>
    </source>
</evidence>
<feature type="compositionally biased region" description="Polar residues" evidence="1">
    <location>
        <begin position="123"/>
        <end position="144"/>
    </location>
</feature>
<feature type="region of interest" description="Disordered" evidence="1">
    <location>
        <begin position="826"/>
        <end position="848"/>
    </location>
</feature>
<feature type="compositionally biased region" description="Low complexity" evidence="1">
    <location>
        <begin position="764"/>
        <end position="773"/>
    </location>
</feature>
<feature type="compositionally biased region" description="Polar residues" evidence="1">
    <location>
        <begin position="330"/>
        <end position="347"/>
    </location>
</feature>